<gene>
    <name evidence="2" type="ORF">GSLYS_00008893001</name>
</gene>
<keyword evidence="3" id="KW-1185">Reference proteome</keyword>
<accession>A0AAV2HLM8</accession>
<dbReference type="Proteomes" id="UP001497497">
    <property type="component" value="Unassembled WGS sequence"/>
</dbReference>
<protein>
    <submittedName>
        <fullName evidence="2">Uncharacterized protein</fullName>
    </submittedName>
</protein>
<name>A0AAV2HLM8_LYMST</name>
<reference evidence="2 3" key="1">
    <citation type="submission" date="2024-04" db="EMBL/GenBank/DDBJ databases">
        <authorList>
            <consortium name="Genoscope - CEA"/>
            <person name="William W."/>
        </authorList>
    </citation>
    <scope>NUCLEOTIDE SEQUENCE [LARGE SCALE GENOMIC DNA]</scope>
</reference>
<comment type="caution">
    <text evidence="2">The sequence shown here is derived from an EMBL/GenBank/DDBJ whole genome shotgun (WGS) entry which is preliminary data.</text>
</comment>
<evidence type="ECO:0000256" key="1">
    <source>
        <dbReference type="SAM" id="Phobius"/>
    </source>
</evidence>
<evidence type="ECO:0000313" key="3">
    <source>
        <dbReference type="Proteomes" id="UP001497497"/>
    </source>
</evidence>
<keyword evidence="1" id="KW-0812">Transmembrane</keyword>
<dbReference type="AlphaFoldDB" id="A0AAV2HLM8"/>
<keyword evidence="1" id="KW-0472">Membrane</keyword>
<feature type="transmembrane region" description="Helical" evidence="1">
    <location>
        <begin position="32"/>
        <end position="59"/>
    </location>
</feature>
<dbReference type="EMBL" id="CAXITT010000187">
    <property type="protein sequence ID" value="CAL1534933.1"/>
    <property type="molecule type" value="Genomic_DNA"/>
</dbReference>
<keyword evidence="1" id="KW-1133">Transmembrane helix</keyword>
<sequence length="121" mass="13706">MVWEIISWTLELTFNIVCSLTRALVWTFQQTFYMVLTWVLPKSGLIIVQSISFVSSWMLPAMGWILQQIFHLVWNYPQAVIVSILGALLTTVAFSVMGLTSAGMLEKSFGAWIMSVVSYYG</sequence>
<proteinExistence type="predicted"/>
<evidence type="ECO:0000313" key="2">
    <source>
        <dbReference type="EMBL" id="CAL1534933.1"/>
    </source>
</evidence>
<organism evidence="2 3">
    <name type="scientific">Lymnaea stagnalis</name>
    <name type="common">Great pond snail</name>
    <name type="synonym">Helix stagnalis</name>
    <dbReference type="NCBI Taxonomy" id="6523"/>
    <lineage>
        <taxon>Eukaryota</taxon>
        <taxon>Metazoa</taxon>
        <taxon>Spiralia</taxon>
        <taxon>Lophotrochozoa</taxon>
        <taxon>Mollusca</taxon>
        <taxon>Gastropoda</taxon>
        <taxon>Heterobranchia</taxon>
        <taxon>Euthyneura</taxon>
        <taxon>Panpulmonata</taxon>
        <taxon>Hygrophila</taxon>
        <taxon>Lymnaeoidea</taxon>
        <taxon>Lymnaeidae</taxon>
        <taxon>Lymnaea</taxon>
    </lineage>
</organism>
<feature type="transmembrane region" description="Helical" evidence="1">
    <location>
        <begin position="6"/>
        <end position="25"/>
    </location>
</feature>
<feature type="transmembrane region" description="Helical" evidence="1">
    <location>
        <begin position="79"/>
        <end position="105"/>
    </location>
</feature>